<name>A0A5B1CEL7_9BACT</name>
<dbReference type="Proteomes" id="UP000322699">
    <property type="component" value="Unassembled WGS sequence"/>
</dbReference>
<dbReference type="OrthoDB" id="9806181at2"/>
<organism evidence="2 3">
    <name type="scientific">Rubripirellula obstinata</name>
    <dbReference type="NCBI Taxonomy" id="406547"/>
    <lineage>
        <taxon>Bacteria</taxon>
        <taxon>Pseudomonadati</taxon>
        <taxon>Planctomycetota</taxon>
        <taxon>Planctomycetia</taxon>
        <taxon>Pirellulales</taxon>
        <taxon>Pirellulaceae</taxon>
        <taxon>Rubripirellula</taxon>
    </lineage>
</organism>
<dbReference type="PANTHER" id="PTHR35596:SF1">
    <property type="entry name" value="MICROBIAL-TYPE PARG CATALYTIC DOMAIN-CONTAINING PROTEIN"/>
    <property type="match status" value="1"/>
</dbReference>
<accession>A0A5B1CEL7</accession>
<dbReference type="RefSeq" id="WP_068258956.1">
    <property type="nucleotide sequence ID" value="NZ_LWSK01000007.1"/>
</dbReference>
<dbReference type="EMBL" id="VRLW01000001">
    <property type="protein sequence ID" value="KAA1258199.1"/>
    <property type="molecule type" value="Genomic_DNA"/>
</dbReference>
<dbReference type="PANTHER" id="PTHR35596">
    <property type="entry name" value="DUF2263 DOMAIN-CONTAINING PROTEIN"/>
    <property type="match status" value="1"/>
</dbReference>
<reference evidence="2 3" key="1">
    <citation type="submission" date="2019-08" db="EMBL/GenBank/DDBJ databases">
        <title>Deep-cultivation of Planctomycetes and their phenomic and genomic characterization uncovers novel biology.</title>
        <authorList>
            <person name="Wiegand S."/>
            <person name="Jogler M."/>
            <person name="Boedeker C."/>
            <person name="Pinto D."/>
            <person name="Vollmers J."/>
            <person name="Rivas-Marin E."/>
            <person name="Kohn T."/>
            <person name="Peeters S.H."/>
            <person name="Heuer A."/>
            <person name="Rast P."/>
            <person name="Oberbeckmann S."/>
            <person name="Bunk B."/>
            <person name="Jeske O."/>
            <person name="Meyerdierks A."/>
            <person name="Storesund J.E."/>
            <person name="Kallscheuer N."/>
            <person name="Luecker S."/>
            <person name="Lage O.M."/>
            <person name="Pohl T."/>
            <person name="Merkel B.J."/>
            <person name="Hornburger P."/>
            <person name="Mueller R.-W."/>
            <person name="Bruemmer F."/>
            <person name="Labrenz M."/>
            <person name="Spormann A.M."/>
            <person name="Op Den Camp H."/>
            <person name="Overmann J."/>
            <person name="Amann R."/>
            <person name="Jetten M.S.M."/>
            <person name="Mascher T."/>
            <person name="Medema M.H."/>
            <person name="Devos D.P."/>
            <person name="Kaster A.-K."/>
            <person name="Ovreas L."/>
            <person name="Rohde M."/>
            <person name="Galperin M.Y."/>
            <person name="Jogler C."/>
        </authorList>
    </citation>
    <scope>NUCLEOTIDE SEQUENCE [LARGE SCALE GENOMIC DNA]</scope>
    <source>
        <strain evidence="2 3">LF1</strain>
    </source>
</reference>
<dbReference type="Gene3D" id="3.40.220.10">
    <property type="entry name" value="Leucine Aminopeptidase, subunit E, domain 1"/>
    <property type="match status" value="1"/>
</dbReference>
<dbReference type="InterPro" id="IPR012664">
    <property type="entry name" value="CHP02452"/>
</dbReference>
<comment type="caution">
    <text evidence="2">The sequence shown here is derived from an EMBL/GenBank/DDBJ whole genome shotgun (WGS) entry which is preliminary data.</text>
</comment>
<gene>
    <name evidence="2" type="ORF">LF1_07150</name>
</gene>
<feature type="domain" description="Microbial-type PARG catalytic" evidence="1">
    <location>
        <begin position="39"/>
        <end position="180"/>
    </location>
</feature>
<dbReference type="SUPFAM" id="SSF52949">
    <property type="entry name" value="Macro domain-like"/>
    <property type="match status" value="1"/>
</dbReference>
<dbReference type="NCBIfam" id="TIGR02452">
    <property type="entry name" value="TIGR02452 family protein"/>
    <property type="match status" value="1"/>
</dbReference>
<evidence type="ECO:0000313" key="2">
    <source>
        <dbReference type="EMBL" id="KAA1258199.1"/>
    </source>
</evidence>
<protein>
    <recommendedName>
        <fullName evidence="1">Microbial-type PARG catalytic domain-containing protein</fullName>
    </recommendedName>
</protein>
<sequence length="293" mass="31937">MNSGSLLKCSPCTDSDDLARRNRRVLEIRYEIAESLGRSALEAIDNGEYLSDHGLVNWSAEIKAAEVAKVSIPPDASLPDHDRQLLDETLVTVVNQTTLAAASALIAGGLRPLALNFANGVEPGGGFLRGATAQEETLCRSSALYATLFGDPMYEFHRENDPAASSDWAILSPDVPVFRNDAGMECDQPWLLSFLTCAAPYAPAIGRTDSARMLRGRIHRVLAIARAYEYESLVLGAWGCGVFGNDPHQTASDFREALEGDFAGAFSHVTFAITDWSEQRRYLRPFCDVFSDA</sequence>
<proteinExistence type="predicted"/>
<dbReference type="InterPro" id="IPR019261">
    <property type="entry name" value="PARG_cat_microbial"/>
</dbReference>
<dbReference type="Pfam" id="PF10021">
    <property type="entry name" value="PARG_cat_microb"/>
    <property type="match status" value="1"/>
</dbReference>
<evidence type="ECO:0000259" key="1">
    <source>
        <dbReference type="Pfam" id="PF10021"/>
    </source>
</evidence>
<dbReference type="AlphaFoldDB" id="A0A5B1CEL7"/>
<dbReference type="PIRSF" id="PIRSF014899">
    <property type="entry name" value="UCP014899"/>
    <property type="match status" value="1"/>
</dbReference>
<evidence type="ECO:0000313" key="3">
    <source>
        <dbReference type="Proteomes" id="UP000322699"/>
    </source>
</evidence>
<keyword evidence="3" id="KW-1185">Reference proteome</keyword>
<dbReference type="InterPro" id="IPR043472">
    <property type="entry name" value="Macro_dom-like"/>
</dbReference>